<feature type="non-terminal residue" evidence="1">
    <location>
        <position position="1"/>
    </location>
</feature>
<name>X1N5C2_9ZZZZ</name>
<gene>
    <name evidence="1" type="ORF">S06H3_13328</name>
</gene>
<organism evidence="1">
    <name type="scientific">marine sediment metagenome</name>
    <dbReference type="NCBI Taxonomy" id="412755"/>
    <lineage>
        <taxon>unclassified sequences</taxon>
        <taxon>metagenomes</taxon>
        <taxon>ecological metagenomes</taxon>
    </lineage>
</organism>
<evidence type="ECO:0000313" key="1">
    <source>
        <dbReference type="EMBL" id="GAI13824.1"/>
    </source>
</evidence>
<dbReference type="EMBL" id="BARV01006504">
    <property type="protein sequence ID" value="GAI13824.1"/>
    <property type="molecule type" value="Genomic_DNA"/>
</dbReference>
<proteinExistence type="predicted"/>
<comment type="caution">
    <text evidence="1">The sequence shown here is derived from an EMBL/GenBank/DDBJ whole genome shotgun (WGS) entry which is preliminary data.</text>
</comment>
<accession>X1N5C2</accession>
<reference evidence="1" key="1">
    <citation type="journal article" date="2014" name="Front. Microbiol.">
        <title>High frequency of phylogenetically diverse reductive dehalogenase-homologous genes in deep subseafloor sedimentary metagenomes.</title>
        <authorList>
            <person name="Kawai M."/>
            <person name="Futagami T."/>
            <person name="Toyoda A."/>
            <person name="Takaki Y."/>
            <person name="Nishi S."/>
            <person name="Hori S."/>
            <person name="Arai W."/>
            <person name="Tsubouchi T."/>
            <person name="Morono Y."/>
            <person name="Uchiyama I."/>
            <person name="Ito T."/>
            <person name="Fujiyama A."/>
            <person name="Inagaki F."/>
            <person name="Takami H."/>
        </authorList>
    </citation>
    <scope>NUCLEOTIDE SEQUENCE</scope>
    <source>
        <strain evidence="1">Expedition CK06-06</strain>
    </source>
</reference>
<sequence>SRIDFFSVDHLDLGYVQDDILAYSACWLECERDMNVQIRVGSDDGYKLWVDHKLVGEEHVYRAAYQDQENYPIKLSKGMHLILIKVDQDYGSFEFMLRVTTPAGRKASGVKVWN</sequence>
<evidence type="ECO:0008006" key="2">
    <source>
        <dbReference type="Google" id="ProtNLM"/>
    </source>
</evidence>
<dbReference type="AlphaFoldDB" id="X1N5C2"/>
<dbReference type="Gene3D" id="2.60.120.260">
    <property type="entry name" value="Galactose-binding domain-like"/>
    <property type="match status" value="1"/>
</dbReference>
<protein>
    <recommendedName>
        <fullName evidence="2">PA14 domain-containing protein</fullName>
    </recommendedName>
</protein>